<gene>
    <name evidence="1" type="ORF">BN1047_02676</name>
</gene>
<protein>
    <submittedName>
        <fullName evidence="1">Phosphotransferase enzyme family protein</fullName>
    </submittedName>
</protein>
<proteinExistence type="predicted"/>
<dbReference type="InterPro" id="IPR004119">
    <property type="entry name" value="EcKL"/>
</dbReference>
<dbReference type="SUPFAM" id="SSF56112">
    <property type="entry name" value="Protein kinase-like (PK-like)"/>
    <property type="match status" value="1"/>
</dbReference>
<dbReference type="Pfam" id="PF02958">
    <property type="entry name" value="EcKL"/>
    <property type="match status" value="1"/>
</dbReference>
<name>A0AAV2WKL7_MYCNE</name>
<evidence type="ECO:0000313" key="1">
    <source>
        <dbReference type="EMBL" id="CDQ44796.1"/>
    </source>
</evidence>
<dbReference type="Gene3D" id="3.90.1200.10">
    <property type="match status" value="1"/>
</dbReference>
<reference evidence="1" key="2">
    <citation type="submission" date="2015-09" db="EMBL/GenBank/DDBJ databases">
        <title>Draft genome sequence of Mycobacterium neoaurum DSM 44074.</title>
        <authorList>
            <person name="Croce O."/>
            <person name="Robert C."/>
            <person name="Raoult D."/>
            <person name="Drancourt M."/>
        </authorList>
    </citation>
    <scope>NUCLEOTIDE SEQUENCE</scope>
    <source>
        <strain evidence="1">DSM 44074</strain>
    </source>
</reference>
<sequence length="361" mass="38832">MTVIPHTVDHFSPTVVSALLADVPGWDTVEVTTLDATPVGTGQMASSYRLTLDYAVRPVGAPDTVIAKVSSTDPASHQMAIGTGAYQREVLFYRHLLDVTTVRAPRCFAAHIADDLGTFVLLLEDMGPARTVEQIGGCTADEADLALAQAAALHAGSWGHARLAEHPWLGAGGVWNALAGTLPQIIDPWLERFGSHLGSEHVEAARQLARDVPAWLATLAETRCLWHGDFRLDNLLFDAQGGHTPIAVVDWQSVAAAPGVIDVSYLLGTSLAEAARAEHERALVTEYHRRLVALGVTDYDFARCWLEYRAHALYGLVLCIPVSLGVQNSERGDRMFAAMAARAAQQIVDNDSFTALRALAG</sequence>
<accession>A0AAV2WKL7</accession>
<organism evidence="1 2">
    <name type="scientific">Mycolicibacterium neoaurum</name>
    <name type="common">Mycobacterium neoaurum</name>
    <dbReference type="NCBI Taxonomy" id="1795"/>
    <lineage>
        <taxon>Bacteria</taxon>
        <taxon>Bacillati</taxon>
        <taxon>Actinomycetota</taxon>
        <taxon>Actinomycetes</taxon>
        <taxon>Mycobacteriales</taxon>
        <taxon>Mycobacteriaceae</taxon>
        <taxon>Mycolicibacterium</taxon>
    </lineage>
</organism>
<dbReference type="InterPro" id="IPR011009">
    <property type="entry name" value="Kinase-like_dom_sf"/>
</dbReference>
<dbReference type="Proteomes" id="UP000028864">
    <property type="component" value="Unassembled WGS sequence"/>
</dbReference>
<dbReference type="RefSeq" id="WP_030136648.1">
    <property type="nucleotide sequence ID" value="NZ_LK021338.1"/>
</dbReference>
<dbReference type="AlphaFoldDB" id="A0AAV2WKL7"/>
<dbReference type="PANTHER" id="PTHR11012:SF30">
    <property type="entry name" value="PROTEIN KINASE-LIKE DOMAIN-CONTAINING"/>
    <property type="match status" value="1"/>
</dbReference>
<evidence type="ECO:0000313" key="2">
    <source>
        <dbReference type="Proteomes" id="UP000028864"/>
    </source>
</evidence>
<reference evidence="1" key="1">
    <citation type="submission" date="2014-05" db="EMBL/GenBank/DDBJ databases">
        <authorList>
            <person name="Urmite Genomes"/>
        </authorList>
    </citation>
    <scope>NUCLEOTIDE SEQUENCE</scope>
    <source>
        <strain evidence="1">DSM 44074</strain>
    </source>
</reference>
<dbReference type="PANTHER" id="PTHR11012">
    <property type="entry name" value="PROTEIN KINASE-LIKE DOMAIN-CONTAINING"/>
    <property type="match status" value="1"/>
</dbReference>
<dbReference type="EMBL" id="LK021338">
    <property type="protein sequence ID" value="CDQ44796.1"/>
    <property type="molecule type" value="Genomic_DNA"/>
</dbReference>